<comment type="catalytic activity">
    <reaction evidence="6">
        <text>tetracosanoate + ATP + CoA = tetracosanoyl-CoA + AMP + diphosphate</text>
        <dbReference type="Rhea" id="RHEA:33639"/>
        <dbReference type="ChEBI" id="CHEBI:30616"/>
        <dbReference type="ChEBI" id="CHEBI:31014"/>
        <dbReference type="ChEBI" id="CHEBI:33019"/>
        <dbReference type="ChEBI" id="CHEBI:57287"/>
        <dbReference type="ChEBI" id="CHEBI:65052"/>
        <dbReference type="ChEBI" id="CHEBI:456215"/>
    </reaction>
    <physiologicalReaction direction="left-to-right" evidence="6">
        <dbReference type="Rhea" id="RHEA:33640"/>
    </physiologicalReaction>
</comment>
<dbReference type="GO" id="GO:0004467">
    <property type="term" value="F:long-chain fatty acid-CoA ligase activity"/>
    <property type="evidence" value="ECO:0007669"/>
    <property type="project" value="TreeGrafter"/>
</dbReference>
<evidence type="ECO:0000313" key="10">
    <source>
        <dbReference type="EMBL" id="NXQ28095.1"/>
    </source>
</evidence>
<feature type="non-terminal residue" evidence="10">
    <location>
        <position position="1"/>
    </location>
</feature>
<evidence type="ECO:0000256" key="5">
    <source>
        <dbReference type="ARBA" id="ARBA00041297"/>
    </source>
</evidence>
<dbReference type="AlphaFoldDB" id="A0A7L2BQS9"/>
<comment type="caution">
    <text evidence="10">The sequence shown here is derived from an EMBL/GenBank/DDBJ whole genome shotgun (WGS) entry which is preliminary data.</text>
</comment>
<keyword evidence="8" id="KW-0812">Transmembrane</keyword>
<keyword evidence="3" id="KW-0443">Lipid metabolism</keyword>
<feature type="region of interest" description="Disordered" evidence="7">
    <location>
        <begin position="170"/>
        <end position="194"/>
    </location>
</feature>
<dbReference type="GO" id="GO:0005886">
    <property type="term" value="C:plasma membrane"/>
    <property type="evidence" value="ECO:0007669"/>
    <property type="project" value="TreeGrafter"/>
</dbReference>
<dbReference type="InterPro" id="IPR020845">
    <property type="entry name" value="AMP-binding_CS"/>
</dbReference>
<name>A0A7L2BQS9_9PASS</name>
<dbReference type="InterPro" id="IPR000873">
    <property type="entry name" value="AMP-dep_synth/lig_dom"/>
</dbReference>
<evidence type="ECO:0000256" key="6">
    <source>
        <dbReference type="ARBA" id="ARBA00048666"/>
    </source>
</evidence>
<organism evidence="10 11">
    <name type="scientific">Alaudala cheleensis</name>
    <name type="common">Asian short-toed lark</name>
    <dbReference type="NCBI Taxonomy" id="670337"/>
    <lineage>
        <taxon>Eukaryota</taxon>
        <taxon>Metazoa</taxon>
        <taxon>Chordata</taxon>
        <taxon>Craniata</taxon>
        <taxon>Vertebrata</taxon>
        <taxon>Euteleostomi</taxon>
        <taxon>Archelosauria</taxon>
        <taxon>Archosauria</taxon>
        <taxon>Dinosauria</taxon>
        <taxon>Saurischia</taxon>
        <taxon>Theropoda</taxon>
        <taxon>Coelurosauria</taxon>
        <taxon>Aves</taxon>
        <taxon>Neognathae</taxon>
        <taxon>Neoaves</taxon>
        <taxon>Telluraves</taxon>
        <taxon>Australaves</taxon>
        <taxon>Passeriformes</taxon>
        <taxon>Sylvioidea</taxon>
        <taxon>Alaudidae</taxon>
        <taxon>Alaudala</taxon>
    </lineage>
</organism>
<dbReference type="GO" id="GO:0005789">
    <property type="term" value="C:endoplasmic reticulum membrane"/>
    <property type="evidence" value="ECO:0007669"/>
    <property type="project" value="TreeGrafter"/>
</dbReference>
<sequence length="242" mass="26222">ELFGAVEPLLPTLREDGVAVWVLGAGPYPPGVVALQELLDAASEELQPEDVWEPQDMNDTCLYIFTSGTTGLPKAARVSHLKSIMCLSFYELVGASRRDVVYLALPLYHMAGSLLGIVGCLGIGATCVLKEKFSASQFWDDCRAEGVTVFQYIGELCRYLVNQPQVRPGGAGLGSGGSQGTPPELTVTPQRPGERQHGLRLAVGSGLRPDVWRSFQRRFGPLRIVETYGMSEGNVTLFNYTG</sequence>
<feature type="transmembrane region" description="Helical" evidence="8">
    <location>
        <begin position="107"/>
        <end position="129"/>
    </location>
</feature>
<evidence type="ECO:0000256" key="1">
    <source>
        <dbReference type="ARBA" id="ARBA00006432"/>
    </source>
</evidence>
<keyword evidence="8" id="KW-1133">Transmembrane helix</keyword>
<evidence type="ECO:0000256" key="4">
    <source>
        <dbReference type="ARBA" id="ARBA00036527"/>
    </source>
</evidence>
<dbReference type="PROSITE" id="PS00455">
    <property type="entry name" value="AMP_BINDING"/>
    <property type="match status" value="1"/>
</dbReference>
<dbReference type="Gene3D" id="3.40.50.12780">
    <property type="entry name" value="N-terminal domain of ligase-like"/>
    <property type="match status" value="1"/>
</dbReference>
<feature type="non-terminal residue" evidence="10">
    <location>
        <position position="242"/>
    </location>
</feature>
<dbReference type="EMBL" id="VWYE01010382">
    <property type="protein sequence ID" value="NXQ28095.1"/>
    <property type="molecule type" value="Genomic_DNA"/>
</dbReference>
<feature type="compositionally biased region" description="Gly residues" evidence="7">
    <location>
        <begin position="170"/>
        <end position="179"/>
    </location>
</feature>
<evidence type="ECO:0000256" key="3">
    <source>
        <dbReference type="ARBA" id="ARBA00023098"/>
    </source>
</evidence>
<gene>
    <name evidence="10" type="primary">Slc27a3</name>
    <name evidence="10" type="ORF">ALACHE_R07295</name>
</gene>
<keyword evidence="2" id="KW-0436">Ligase</keyword>
<accession>A0A7L2BQS9</accession>
<evidence type="ECO:0000256" key="8">
    <source>
        <dbReference type="SAM" id="Phobius"/>
    </source>
</evidence>
<dbReference type="PANTHER" id="PTHR43107">
    <property type="entry name" value="LONG-CHAIN FATTY ACID TRANSPORT PROTEIN"/>
    <property type="match status" value="1"/>
</dbReference>
<feature type="domain" description="AMP-dependent synthetase/ligase" evidence="9">
    <location>
        <begin position="49"/>
        <end position="236"/>
    </location>
</feature>
<dbReference type="Pfam" id="PF00501">
    <property type="entry name" value="AMP-binding"/>
    <property type="match status" value="1"/>
</dbReference>
<dbReference type="Proteomes" id="UP000571582">
    <property type="component" value="Unassembled WGS sequence"/>
</dbReference>
<evidence type="ECO:0000256" key="2">
    <source>
        <dbReference type="ARBA" id="ARBA00022598"/>
    </source>
</evidence>
<reference evidence="10 11" key="1">
    <citation type="submission" date="2019-09" db="EMBL/GenBank/DDBJ databases">
        <title>Bird 10,000 Genomes (B10K) Project - Family phase.</title>
        <authorList>
            <person name="Zhang G."/>
        </authorList>
    </citation>
    <scope>NUCLEOTIDE SEQUENCE [LARGE SCALE GENOMIC DNA]</scope>
    <source>
        <strain evidence="10">B10K-DU-001-15</strain>
        <tissue evidence="10">Muscle</tissue>
    </source>
</reference>
<dbReference type="SUPFAM" id="SSF56801">
    <property type="entry name" value="Acetyl-CoA synthetase-like"/>
    <property type="match status" value="1"/>
</dbReference>
<comment type="similarity">
    <text evidence="1">Belongs to the ATP-dependent AMP-binding enzyme family.</text>
</comment>
<keyword evidence="11" id="KW-1185">Reference proteome</keyword>
<keyword evidence="8" id="KW-0472">Membrane</keyword>
<evidence type="ECO:0000256" key="7">
    <source>
        <dbReference type="SAM" id="MobiDB-lite"/>
    </source>
</evidence>
<proteinExistence type="inferred from homology"/>
<dbReference type="InterPro" id="IPR042099">
    <property type="entry name" value="ANL_N_sf"/>
</dbReference>
<evidence type="ECO:0000313" key="11">
    <source>
        <dbReference type="Proteomes" id="UP000571582"/>
    </source>
</evidence>
<protein>
    <recommendedName>
        <fullName evidence="5">Long-chain-fatty-acid--CoA ligase</fullName>
    </recommendedName>
</protein>
<dbReference type="PANTHER" id="PTHR43107:SF12">
    <property type="entry name" value="LONG-CHAIN FATTY ACID TRANSPORT PROTEIN 3"/>
    <property type="match status" value="1"/>
</dbReference>
<evidence type="ECO:0000259" key="9">
    <source>
        <dbReference type="Pfam" id="PF00501"/>
    </source>
</evidence>
<comment type="catalytic activity">
    <reaction evidence="4">
        <text>a very long-chain fatty acid + ATP + CoA = a very long-chain fatty acyl-CoA + AMP + diphosphate</text>
        <dbReference type="Rhea" id="RHEA:54536"/>
        <dbReference type="ChEBI" id="CHEBI:30616"/>
        <dbReference type="ChEBI" id="CHEBI:33019"/>
        <dbReference type="ChEBI" id="CHEBI:57287"/>
        <dbReference type="ChEBI" id="CHEBI:58950"/>
        <dbReference type="ChEBI" id="CHEBI:138261"/>
        <dbReference type="ChEBI" id="CHEBI:456215"/>
    </reaction>
    <physiologicalReaction direction="left-to-right" evidence="4">
        <dbReference type="Rhea" id="RHEA:54537"/>
    </physiologicalReaction>
</comment>